<evidence type="ECO:0000256" key="3">
    <source>
        <dbReference type="ARBA" id="ARBA00022824"/>
    </source>
</evidence>
<gene>
    <name evidence="9" type="ORF">GRF29_8g390405</name>
</gene>
<keyword evidence="3" id="KW-0256">Endoplasmic reticulum</keyword>
<dbReference type="Gene3D" id="1.50.10.10">
    <property type="match status" value="1"/>
</dbReference>
<dbReference type="EC" id="3.2.1.-" evidence="7"/>
<feature type="compositionally biased region" description="Polar residues" evidence="8">
    <location>
        <begin position="1072"/>
        <end position="1083"/>
    </location>
</feature>
<evidence type="ECO:0000313" key="10">
    <source>
        <dbReference type="Proteomes" id="UP001280581"/>
    </source>
</evidence>
<feature type="binding site" evidence="6">
    <location>
        <position position="627"/>
    </location>
    <ligand>
        <name>Ca(2+)</name>
        <dbReference type="ChEBI" id="CHEBI:29108"/>
    </ligand>
</feature>
<reference evidence="9 10" key="1">
    <citation type="submission" date="2021-02" db="EMBL/GenBank/DDBJ databases">
        <title>Genome assembly of Pseudopithomyces chartarum.</title>
        <authorList>
            <person name="Jauregui R."/>
            <person name="Singh J."/>
            <person name="Voisey C."/>
        </authorList>
    </citation>
    <scope>NUCLEOTIDE SEQUENCE [LARGE SCALE GENOMIC DNA]</scope>
    <source>
        <strain evidence="9 10">AGR01</strain>
    </source>
</reference>
<dbReference type="InterPro" id="IPR044674">
    <property type="entry name" value="EDEM1/2/3"/>
</dbReference>
<feature type="active site" description="Proton donor" evidence="5">
    <location>
        <position position="520"/>
    </location>
</feature>
<dbReference type="Pfam" id="PF01532">
    <property type="entry name" value="Glyco_hydro_47"/>
    <property type="match status" value="1"/>
</dbReference>
<dbReference type="GO" id="GO:0005975">
    <property type="term" value="P:carbohydrate metabolic process"/>
    <property type="evidence" value="ECO:0007669"/>
    <property type="project" value="InterPro"/>
</dbReference>
<feature type="region of interest" description="Disordered" evidence="8">
    <location>
        <begin position="915"/>
        <end position="963"/>
    </location>
</feature>
<dbReference type="PANTHER" id="PTHR45679">
    <property type="entry name" value="ER DEGRADATION-ENHANCING ALPHA-MANNOSIDASE-LIKE PROTEIN 2"/>
    <property type="match status" value="1"/>
</dbReference>
<dbReference type="Proteomes" id="UP001280581">
    <property type="component" value="Unassembled WGS sequence"/>
</dbReference>
<organism evidence="9 10">
    <name type="scientific">Pseudopithomyces chartarum</name>
    <dbReference type="NCBI Taxonomy" id="1892770"/>
    <lineage>
        <taxon>Eukaryota</taxon>
        <taxon>Fungi</taxon>
        <taxon>Dikarya</taxon>
        <taxon>Ascomycota</taxon>
        <taxon>Pezizomycotina</taxon>
        <taxon>Dothideomycetes</taxon>
        <taxon>Pleosporomycetidae</taxon>
        <taxon>Pleosporales</taxon>
        <taxon>Massarineae</taxon>
        <taxon>Didymosphaeriaceae</taxon>
        <taxon>Pseudopithomyces</taxon>
    </lineage>
</organism>
<dbReference type="InterPro" id="IPR012341">
    <property type="entry name" value="6hp_glycosidase-like_sf"/>
</dbReference>
<comment type="subcellular location">
    <subcellularLocation>
        <location evidence="1">Endoplasmic reticulum</location>
    </subcellularLocation>
</comment>
<dbReference type="GO" id="GO:0044322">
    <property type="term" value="C:endoplasmic reticulum quality control compartment"/>
    <property type="evidence" value="ECO:0007669"/>
    <property type="project" value="GOC"/>
</dbReference>
<dbReference type="GO" id="GO:0005509">
    <property type="term" value="F:calcium ion binding"/>
    <property type="evidence" value="ECO:0007669"/>
    <property type="project" value="InterPro"/>
</dbReference>
<accession>A0AAN6RLL3</accession>
<comment type="cofactor">
    <cofactor evidence="6">
        <name>Ca(2+)</name>
        <dbReference type="ChEBI" id="CHEBI:29108"/>
    </cofactor>
</comment>
<name>A0AAN6RLL3_9PLEO</name>
<keyword evidence="10" id="KW-1185">Reference proteome</keyword>
<dbReference type="SUPFAM" id="SSF48225">
    <property type="entry name" value="Seven-hairpin glycosidases"/>
    <property type="match status" value="1"/>
</dbReference>
<feature type="active site" evidence="5">
    <location>
        <position position="541"/>
    </location>
</feature>
<dbReference type="GO" id="GO:0016020">
    <property type="term" value="C:membrane"/>
    <property type="evidence" value="ECO:0007669"/>
    <property type="project" value="InterPro"/>
</dbReference>
<dbReference type="GO" id="GO:1904380">
    <property type="term" value="P:endoplasmic reticulum mannose trimming"/>
    <property type="evidence" value="ECO:0007669"/>
    <property type="project" value="InterPro"/>
</dbReference>
<dbReference type="AlphaFoldDB" id="A0AAN6RLL3"/>
<proteinExistence type="inferred from homology"/>
<feature type="compositionally biased region" description="Low complexity" evidence="8">
    <location>
        <begin position="915"/>
        <end position="929"/>
    </location>
</feature>
<evidence type="ECO:0000256" key="1">
    <source>
        <dbReference type="ARBA" id="ARBA00004240"/>
    </source>
</evidence>
<feature type="active site" description="Proton donor" evidence="5">
    <location>
        <position position="228"/>
    </location>
</feature>
<evidence type="ECO:0000256" key="8">
    <source>
        <dbReference type="SAM" id="MobiDB-lite"/>
    </source>
</evidence>
<evidence type="ECO:0000256" key="2">
    <source>
        <dbReference type="ARBA" id="ARBA00007658"/>
    </source>
</evidence>
<feature type="active site" evidence="5">
    <location>
        <position position="409"/>
    </location>
</feature>
<dbReference type="PANTHER" id="PTHR45679:SF5">
    <property type="entry name" value="ER DEGRADATION-ENHANCING ALPHA-MANNOSIDASE-LIKE PROTEIN 1"/>
    <property type="match status" value="1"/>
</dbReference>
<dbReference type="GO" id="GO:0036503">
    <property type="term" value="P:ERAD pathway"/>
    <property type="evidence" value="ECO:0007669"/>
    <property type="project" value="UniProtKB-ARBA"/>
</dbReference>
<feature type="compositionally biased region" description="Polar residues" evidence="8">
    <location>
        <begin position="1044"/>
        <end position="1064"/>
    </location>
</feature>
<evidence type="ECO:0000256" key="6">
    <source>
        <dbReference type="PIRSR" id="PIRSR601382-2"/>
    </source>
</evidence>
<evidence type="ECO:0000256" key="7">
    <source>
        <dbReference type="RuleBase" id="RU361193"/>
    </source>
</evidence>
<sequence length="1183" mass="131068">MRQAGARPARAKQQVAIAAPPRLRSLWRPFLTDPAGFPSRFPCRQTGALLGMHSPAPPAPPASRRAPEPWGALRVRHRTRWITLLLSLCCWATLACGMSDDTISSLRQETIDIFYHGYDGYMKYAFPEDELRPLSCTPLTRDRQNPSHIEVNDVLGNYSLTLIDSLSTLAIIASSPPPAKRGRNKPLDDFQDGIKALVENYGDGSEGPAGQGKRARGFDLDSKVQVFETVIRGVGGLLSAHQFAVGDLPIRGYQPKVEQKKGKEGIVWRNGLVYDGQLLRLATDLAERLLPAFHTATGLPYPRVNLRHGVPFYANSPYNNDAEHGQCSKDAKDQGTEITETCSAGAGSLVLEFTTLSRLTGDSRFEVAAKDAFWAVWHRRTTIGLIGAGIDAETGQWISPYTGIGAGIDSFFEYALKSHILLSGLPYDAEHAHLDSPDAFLKTWQDSHEAISRQIYRGPQHQHPHYFQVDLYTGAMRAFWIDSLSAFYQGVLTMAGELDEAIETHLLHTALWTRYSALPERWSTATGNIESGLRWWPGRPEFIESNWYLYRATQDPWYLYVAEMIQRDIKRRCWTKCGWAGLHDVRSGELSDRMESFFLGETAKYLFLTFDPTHPLNTWDAPYVFTTEGHPLIIPKRLRPAKYVPQHEPVIQQQPALGVCPLPPMHLPFSISATAARSDVFHAASLARLHQMPTRETVESPLVEFSVDHPSVSASDMQSPSNYTYFPWTLPPELVPHNATSSKMTVRSTFDLSFPNLPNNLQTGTLQRVHEGILVSSMSGVRLGMVKEPEGHPFDQEMTLDEQFRIYAISNIALGRDEKVYMSRSTIDSFNPTDPFFTRVRDGSTLDLVIDIPPEPVVTPSSTTLSELLDDALDGISNLSNMEIIELDVDEDQLAGGDSYLSSLLQSLQALLAAPSSSATPSPSSSSQKPPKPERLSVVGTLPTGPGSAPLPDVSDSDATYSKSKPLPWSTIYIHPDTLCDERLPLDIPKHHQIIVVPRGGCSFSAKLRNIPAYPPSSSSLQMVIVVSYPEHEGSSYDAGIINNHDSTTNEDTSEKISQAQGIRSTRDTTKKSPSITPRSNSSPKRKSNTPPHDPSSPHLVQPLLDESQYTPSGLPRPHPIPLIMVAGGDETIESGYQIAETLENISTEIMYLIDMMCFIRVENDWVYFSGDFSSAKLWDAIA</sequence>
<keyword evidence="6" id="KW-0479">Metal-binding</keyword>
<protein>
    <recommendedName>
        <fullName evidence="7">alpha-1,2-Mannosidase</fullName>
        <ecNumber evidence="7">3.2.1.-</ecNumber>
    </recommendedName>
</protein>
<evidence type="ECO:0000256" key="4">
    <source>
        <dbReference type="ARBA" id="ARBA00023180"/>
    </source>
</evidence>
<dbReference type="PRINTS" id="PR00747">
    <property type="entry name" value="GLYHDRLASE47"/>
</dbReference>
<keyword evidence="4" id="KW-0325">Glycoprotein</keyword>
<feature type="region of interest" description="Disordered" evidence="8">
    <location>
        <begin position="1037"/>
        <end position="1102"/>
    </location>
</feature>
<keyword evidence="6" id="KW-0106">Calcium</keyword>
<comment type="caution">
    <text evidence="9">The sequence shown here is derived from an EMBL/GenBank/DDBJ whole genome shotgun (WGS) entry which is preliminary data.</text>
</comment>
<evidence type="ECO:0000256" key="5">
    <source>
        <dbReference type="PIRSR" id="PIRSR601382-1"/>
    </source>
</evidence>
<keyword evidence="7" id="KW-0378">Hydrolase</keyword>
<evidence type="ECO:0000313" key="9">
    <source>
        <dbReference type="EMBL" id="KAK3215556.1"/>
    </source>
</evidence>
<keyword evidence="7" id="KW-0326">Glycosidase</keyword>
<dbReference type="InterPro" id="IPR036026">
    <property type="entry name" value="Seven-hairpin_glycosidases"/>
</dbReference>
<dbReference type="InterPro" id="IPR001382">
    <property type="entry name" value="Glyco_hydro_47"/>
</dbReference>
<dbReference type="EMBL" id="WVTA01000002">
    <property type="protein sequence ID" value="KAK3215556.1"/>
    <property type="molecule type" value="Genomic_DNA"/>
</dbReference>
<dbReference type="GO" id="GO:0004571">
    <property type="term" value="F:mannosyl-oligosaccharide 1,2-alpha-mannosidase activity"/>
    <property type="evidence" value="ECO:0007669"/>
    <property type="project" value="InterPro"/>
</dbReference>
<comment type="similarity">
    <text evidence="2 7">Belongs to the glycosyl hydrolase 47 family.</text>
</comment>